<dbReference type="GO" id="GO:0001228">
    <property type="term" value="F:DNA-binding transcription activator activity, RNA polymerase II-specific"/>
    <property type="evidence" value="ECO:0007669"/>
    <property type="project" value="UniProtKB-ARBA"/>
</dbReference>
<dbReference type="InterPro" id="IPR036770">
    <property type="entry name" value="Ankyrin_rpt-contain_sf"/>
</dbReference>
<dbReference type="InterPro" id="IPR003163">
    <property type="entry name" value="Tscrpt_reg_HTH_APSES-type"/>
</dbReference>
<evidence type="ECO:0000256" key="5">
    <source>
        <dbReference type="SAM" id="MobiDB-lite"/>
    </source>
</evidence>
<feature type="region of interest" description="Disordered" evidence="5">
    <location>
        <begin position="157"/>
        <end position="204"/>
    </location>
</feature>
<evidence type="ECO:0000256" key="1">
    <source>
        <dbReference type="ARBA" id="ARBA00022737"/>
    </source>
</evidence>
<keyword evidence="4" id="KW-0175">Coiled coil</keyword>
<feature type="repeat" description="ANK" evidence="3">
    <location>
        <begin position="421"/>
        <end position="453"/>
    </location>
</feature>
<dbReference type="OrthoDB" id="6718656at2759"/>
<dbReference type="SUPFAM" id="SSF54616">
    <property type="entry name" value="DNA-binding domain of Mlu1-box binding protein MBP1"/>
    <property type="match status" value="1"/>
</dbReference>
<dbReference type="GO" id="GO:0003677">
    <property type="term" value="F:DNA binding"/>
    <property type="evidence" value="ECO:0007669"/>
    <property type="project" value="InterPro"/>
</dbReference>
<dbReference type="Gene3D" id="1.25.40.20">
    <property type="entry name" value="Ankyrin repeat-containing domain"/>
    <property type="match status" value="1"/>
</dbReference>
<keyword evidence="8" id="KW-1185">Reference proteome</keyword>
<dbReference type="PROSITE" id="PS50297">
    <property type="entry name" value="ANK_REP_REGION"/>
    <property type="match status" value="2"/>
</dbReference>
<dbReference type="SUPFAM" id="SSF48403">
    <property type="entry name" value="Ankyrin repeat"/>
    <property type="match status" value="1"/>
</dbReference>
<dbReference type="SMART" id="SM01252">
    <property type="entry name" value="KilA-N"/>
    <property type="match status" value="1"/>
</dbReference>
<dbReference type="PROSITE" id="PS51299">
    <property type="entry name" value="HTH_APSES"/>
    <property type="match status" value="1"/>
</dbReference>
<dbReference type="PANTHER" id="PTHR43828:SF3">
    <property type="entry name" value="CHROMO DOMAIN-CONTAINING PROTEIN"/>
    <property type="match status" value="1"/>
</dbReference>
<gene>
    <name evidence="7" type="ORF">CANARDRAFT_26989</name>
</gene>
<dbReference type="AlphaFoldDB" id="A0A1E4T795"/>
<dbReference type="InterPro" id="IPR051642">
    <property type="entry name" value="SWI6-like"/>
</dbReference>
<evidence type="ECO:0000256" key="2">
    <source>
        <dbReference type="ARBA" id="ARBA00023043"/>
    </source>
</evidence>
<dbReference type="Pfam" id="PF12796">
    <property type="entry name" value="Ank_2"/>
    <property type="match status" value="1"/>
</dbReference>
<feature type="repeat" description="ANK" evidence="3">
    <location>
        <begin position="290"/>
        <end position="316"/>
    </location>
</feature>
<feature type="coiled-coil region" evidence="4">
    <location>
        <begin position="561"/>
        <end position="612"/>
    </location>
</feature>
<dbReference type="InterPro" id="IPR036887">
    <property type="entry name" value="HTH_APSES_sf"/>
</dbReference>
<dbReference type="PROSITE" id="PS50088">
    <property type="entry name" value="ANK_REPEAT"/>
    <property type="match status" value="2"/>
</dbReference>
<organism evidence="7 8">
    <name type="scientific">[Candida] arabinofermentans NRRL YB-2248</name>
    <dbReference type="NCBI Taxonomy" id="983967"/>
    <lineage>
        <taxon>Eukaryota</taxon>
        <taxon>Fungi</taxon>
        <taxon>Dikarya</taxon>
        <taxon>Ascomycota</taxon>
        <taxon>Saccharomycotina</taxon>
        <taxon>Pichiomycetes</taxon>
        <taxon>Pichiales</taxon>
        <taxon>Pichiaceae</taxon>
        <taxon>Ogataea</taxon>
        <taxon>Ogataea/Candida clade</taxon>
    </lineage>
</organism>
<evidence type="ECO:0000259" key="6">
    <source>
        <dbReference type="PROSITE" id="PS51299"/>
    </source>
</evidence>
<evidence type="ECO:0000313" key="8">
    <source>
        <dbReference type="Proteomes" id="UP000094801"/>
    </source>
</evidence>
<dbReference type="EMBL" id="KV453848">
    <property type="protein sequence ID" value="ODV87612.1"/>
    <property type="molecule type" value="Genomic_DNA"/>
</dbReference>
<dbReference type="Proteomes" id="UP000094801">
    <property type="component" value="Unassembled WGS sequence"/>
</dbReference>
<dbReference type="STRING" id="983967.A0A1E4T795"/>
<dbReference type="PRINTS" id="PR01415">
    <property type="entry name" value="ANKYRIN"/>
</dbReference>
<feature type="domain" description="HTH APSES-type" evidence="6">
    <location>
        <begin position="38"/>
        <end position="145"/>
    </location>
</feature>
<evidence type="ECO:0000256" key="4">
    <source>
        <dbReference type="SAM" id="Coils"/>
    </source>
</evidence>
<keyword evidence="2 3" id="KW-0040">ANK repeat</keyword>
<evidence type="ECO:0000256" key="3">
    <source>
        <dbReference type="PROSITE-ProRule" id="PRU00023"/>
    </source>
</evidence>
<dbReference type="Gene3D" id="3.10.260.10">
    <property type="entry name" value="Transcription regulator HTH, APSES-type DNA-binding domain"/>
    <property type="match status" value="1"/>
</dbReference>
<accession>A0A1E4T795</accession>
<keyword evidence="1" id="KW-0677">Repeat</keyword>
<proteinExistence type="predicted"/>
<dbReference type="InterPro" id="IPR018004">
    <property type="entry name" value="KilA/APSES_HTH"/>
</dbReference>
<sequence length="797" mass="88953">MESVVENNHKANDSMMSIDSINESFGSNGVFTYHVTPVYRVSYSNNDVIEMEVNSCPIMRRLKDSYFNATQILKVVGLDRSKRSRMLENDIYQGTHEKVQGGSGKYQGTWIPYERTVALCRQYEIYEVLKPLLLFNPTVNSEETPTKEQLTRTYSSLTEEDGDTNNHSNNNNHNGFSNSTNGHHGNGYGSQLSHPEEVGDDGLIQSPKRQKTFSKDLPALTIYDHDTKVANPNAPFTIKPLQESPSDEKSKVVMSSLFLPNQNDLTLLELVGGDETQLEGIQIDLPIDDNGQTALHLAATLGRISLVKDLVSRGANRIRGDIDGQTALIRAVHATNCFEFGCFDQLLDFLYPAITVLDHKGRTVLHHIAYTCGRKGRNDACKYYLETLLEWVVKRGPFLPGNQNLSLTIFMQDVVNIPDRNGDTCLNIAAMVGNKHIIQQLLEVGADPNKANKAGVKPIDCGINIKPFARFNDGSSESRHQRLPSSLAAAYSAAQASSTKDSSSSSPSSVAAATAAGSFSKTKNSSKILESIQTFVNQLGRDFNEEIEQKSKQIDEMHPKLREKTLKLSEKRKQYEELQKVVRKISDYKTKIMNLNNAIHEEEQKFIEQTKELPLTSKNFDGDFDADEPFTVWSVYHEVENKIEEMKAAHKTESMDLASATAPLSSVTKEHDENTEAADSLLKLEPSVADLLANLKPEQLLTSQQQEELPPSVVLEARINAYTQNNKKLIERTKSRRSSSQELEQQFKRVIGLCIGSSADDIDEKLLASLLLSVENDPDPEINQIKKVLKIVNDLDK</sequence>
<dbReference type="PANTHER" id="PTHR43828">
    <property type="entry name" value="ASPARAGINASE"/>
    <property type="match status" value="1"/>
</dbReference>
<dbReference type="Pfam" id="PF00023">
    <property type="entry name" value="Ank"/>
    <property type="match status" value="1"/>
</dbReference>
<feature type="compositionally biased region" description="Low complexity" evidence="5">
    <location>
        <begin position="165"/>
        <end position="183"/>
    </location>
</feature>
<dbReference type="GO" id="GO:0030907">
    <property type="term" value="C:MBF transcription complex"/>
    <property type="evidence" value="ECO:0007669"/>
    <property type="project" value="TreeGrafter"/>
</dbReference>
<dbReference type="Pfam" id="PF04383">
    <property type="entry name" value="KilA-N"/>
    <property type="match status" value="1"/>
</dbReference>
<dbReference type="InterPro" id="IPR002110">
    <property type="entry name" value="Ankyrin_rpt"/>
</dbReference>
<dbReference type="SMART" id="SM00248">
    <property type="entry name" value="ANK"/>
    <property type="match status" value="3"/>
</dbReference>
<protein>
    <recommendedName>
        <fullName evidence="6">HTH APSES-type domain-containing protein</fullName>
    </recommendedName>
</protein>
<evidence type="ECO:0000313" key="7">
    <source>
        <dbReference type="EMBL" id="ODV87612.1"/>
    </source>
</evidence>
<dbReference type="GO" id="GO:0003713">
    <property type="term" value="F:transcription coactivator activity"/>
    <property type="evidence" value="ECO:0007669"/>
    <property type="project" value="TreeGrafter"/>
</dbReference>
<dbReference type="GO" id="GO:0033309">
    <property type="term" value="C:SBF transcription complex"/>
    <property type="evidence" value="ECO:0007669"/>
    <property type="project" value="TreeGrafter"/>
</dbReference>
<name>A0A1E4T795_9ASCO</name>
<reference evidence="8" key="1">
    <citation type="submission" date="2016-04" db="EMBL/GenBank/DDBJ databases">
        <title>Comparative genomics of biotechnologically important yeasts.</title>
        <authorList>
            <consortium name="DOE Joint Genome Institute"/>
            <person name="Riley R."/>
            <person name="Haridas S."/>
            <person name="Wolfe K.H."/>
            <person name="Lopes M.R."/>
            <person name="Hittinger C.T."/>
            <person name="Goker M."/>
            <person name="Salamov A."/>
            <person name="Wisecaver J."/>
            <person name="Long T.M."/>
            <person name="Aerts A.L."/>
            <person name="Barry K."/>
            <person name="Choi C."/>
            <person name="Clum A."/>
            <person name="Coughlan A.Y."/>
            <person name="Deshpande S."/>
            <person name="Douglass A.P."/>
            <person name="Hanson S.J."/>
            <person name="Klenk H.-P."/>
            <person name="Labutti K."/>
            <person name="Lapidus A."/>
            <person name="Lindquist E."/>
            <person name="Lipzen A."/>
            <person name="Meier-Kolthoff J.P."/>
            <person name="Ohm R.A."/>
            <person name="Otillar R.P."/>
            <person name="Pangilinan J."/>
            <person name="Peng Y."/>
            <person name="Rokas A."/>
            <person name="Rosa C.A."/>
            <person name="Scheuner C."/>
            <person name="Sibirny A.A."/>
            <person name="Slot J.C."/>
            <person name="Stielow J.B."/>
            <person name="Sun H."/>
            <person name="Kurtzman C.P."/>
            <person name="Blackwell M."/>
            <person name="Grigoriev I.V."/>
            <person name="Jeffries T.W."/>
        </authorList>
    </citation>
    <scope>NUCLEOTIDE SEQUENCE [LARGE SCALE GENOMIC DNA]</scope>
    <source>
        <strain evidence="8">NRRL YB-2248</strain>
    </source>
</reference>